<organism evidence="2 3">
    <name type="scientific">Nepenthes gracilis</name>
    <name type="common">Slender pitcher plant</name>
    <dbReference type="NCBI Taxonomy" id="150966"/>
    <lineage>
        <taxon>Eukaryota</taxon>
        <taxon>Viridiplantae</taxon>
        <taxon>Streptophyta</taxon>
        <taxon>Embryophyta</taxon>
        <taxon>Tracheophyta</taxon>
        <taxon>Spermatophyta</taxon>
        <taxon>Magnoliopsida</taxon>
        <taxon>eudicotyledons</taxon>
        <taxon>Gunneridae</taxon>
        <taxon>Pentapetalae</taxon>
        <taxon>Caryophyllales</taxon>
        <taxon>Nepenthaceae</taxon>
        <taxon>Nepenthes</taxon>
    </lineage>
</organism>
<dbReference type="Proteomes" id="UP001279734">
    <property type="component" value="Unassembled WGS sequence"/>
</dbReference>
<reference evidence="2" key="1">
    <citation type="submission" date="2023-05" db="EMBL/GenBank/DDBJ databases">
        <title>Nepenthes gracilis genome sequencing.</title>
        <authorList>
            <person name="Fukushima K."/>
        </authorList>
    </citation>
    <scope>NUCLEOTIDE SEQUENCE</scope>
    <source>
        <strain evidence="2">SING2019-196</strain>
    </source>
</reference>
<gene>
    <name evidence="2" type="ORF">Nepgr_003926</name>
</gene>
<sequence length="156" mass="17197">MDGKTLLDLFLRALLIAIEAGVLLILELLALLLVDRAFMLPPCWLLSQLPLEFPLMPQSAAAARLKPYCSWCAEVPDVLLFCVNGAGARSVACSILLCCEEWLMELRSKGCRSSKLFDSVVLLHLWVEGAGDGKAAGSYYYDVKYSLLVWNVMPAN</sequence>
<name>A0AAD3S0H0_NEPGR</name>
<proteinExistence type="predicted"/>
<keyword evidence="3" id="KW-1185">Reference proteome</keyword>
<keyword evidence="1" id="KW-0472">Membrane</keyword>
<keyword evidence="1" id="KW-1133">Transmembrane helix</keyword>
<feature type="transmembrane region" description="Helical" evidence="1">
    <location>
        <begin position="12"/>
        <end position="34"/>
    </location>
</feature>
<dbReference type="AlphaFoldDB" id="A0AAD3S0H0"/>
<evidence type="ECO:0000313" key="3">
    <source>
        <dbReference type="Proteomes" id="UP001279734"/>
    </source>
</evidence>
<evidence type="ECO:0000256" key="1">
    <source>
        <dbReference type="SAM" id="Phobius"/>
    </source>
</evidence>
<accession>A0AAD3S0H0</accession>
<keyword evidence="1" id="KW-0812">Transmembrane</keyword>
<protein>
    <submittedName>
        <fullName evidence="2">Uncharacterized protein</fullName>
    </submittedName>
</protein>
<dbReference type="EMBL" id="BSYO01000003">
    <property type="protein sequence ID" value="GMH02087.1"/>
    <property type="molecule type" value="Genomic_DNA"/>
</dbReference>
<evidence type="ECO:0000313" key="2">
    <source>
        <dbReference type="EMBL" id="GMH02087.1"/>
    </source>
</evidence>
<comment type="caution">
    <text evidence="2">The sequence shown here is derived from an EMBL/GenBank/DDBJ whole genome shotgun (WGS) entry which is preliminary data.</text>
</comment>